<comment type="function">
    <text evidence="6">May act as a scaffolding protein within caveolar membranes. Interacts directly with G-protein alpha subunits and can functionally regulate their activity.</text>
</comment>
<keyword evidence="7" id="KW-0812">Transmembrane</keyword>
<dbReference type="PhylomeDB" id="B3RWV2"/>
<evidence type="ECO:0000256" key="7">
    <source>
        <dbReference type="SAM" id="Phobius"/>
    </source>
</evidence>
<dbReference type="GO" id="GO:0060090">
    <property type="term" value="F:molecular adaptor activity"/>
    <property type="evidence" value="ECO:0000318"/>
    <property type="project" value="GO_Central"/>
</dbReference>
<evidence type="ECO:0000256" key="5">
    <source>
        <dbReference type="ARBA" id="ARBA00023136"/>
    </source>
</evidence>
<proteinExistence type="inferred from homology"/>
<evidence type="ECO:0000313" key="8">
    <source>
        <dbReference type="EMBL" id="EDV25193.1"/>
    </source>
</evidence>
<sequence length="177" mass="19847">MSDSEKGHAPETSDEPVNLKFNMNVSDRDPNGINEHLKVSFSEVFAEPHGNYSFDAIWKLSYTIFEGSKLWCYRIISAIFALPCALFCGCYFACVVFGQIWAYTPCIRGLSILFGCMFKMITLCVQVCCNPVNDSVARILSRIRFYHVNSGSLPTVKQDVKDFDENVALTTASLKVV</sequence>
<gene>
    <name evidence="8" type="ORF">TRIADDRAFT_56887</name>
</gene>
<dbReference type="eggNOG" id="ENOG502RYU9">
    <property type="taxonomic scope" value="Eukaryota"/>
</dbReference>
<comment type="subcellular location">
    <subcellularLocation>
        <location evidence="1 6">Cell membrane</location>
        <topology evidence="1 6">Peripheral membrane protein</topology>
    </subcellularLocation>
    <subcellularLocation>
        <location evidence="6">Golgi apparatus membrane</location>
        <topology evidence="6">Peripheral membrane protein</topology>
    </subcellularLocation>
    <subcellularLocation>
        <location evidence="6">Membrane</location>
        <location evidence="6">Caveola</location>
        <topology evidence="6">Peripheral membrane protein</topology>
    </subcellularLocation>
</comment>
<dbReference type="InterPro" id="IPR001612">
    <property type="entry name" value="Caveolin"/>
</dbReference>
<dbReference type="GO" id="GO:0005901">
    <property type="term" value="C:caveola"/>
    <property type="evidence" value="ECO:0007669"/>
    <property type="project" value="UniProtKB-SubCell"/>
</dbReference>
<dbReference type="InParanoid" id="B3RWV2"/>
<evidence type="ECO:0000256" key="6">
    <source>
        <dbReference type="RuleBase" id="RU000680"/>
    </source>
</evidence>
<keyword evidence="3 6" id="KW-1003">Cell membrane</keyword>
<dbReference type="GO" id="GO:0070836">
    <property type="term" value="P:caveola assembly"/>
    <property type="evidence" value="ECO:0000318"/>
    <property type="project" value="GO_Central"/>
</dbReference>
<name>B3RWV2_TRIAD</name>
<dbReference type="Proteomes" id="UP000009022">
    <property type="component" value="Unassembled WGS sequence"/>
</dbReference>
<dbReference type="PANTHER" id="PTHR10844:SF19">
    <property type="entry name" value="CAVEOLIN-2"/>
    <property type="match status" value="1"/>
</dbReference>
<dbReference type="HOGENOM" id="CLU_102582_3_0_1"/>
<evidence type="ECO:0000256" key="3">
    <source>
        <dbReference type="ARBA" id="ARBA00022475"/>
    </source>
</evidence>
<keyword evidence="7" id="KW-1133">Transmembrane helix</keyword>
<evidence type="ECO:0000256" key="4">
    <source>
        <dbReference type="ARBA" id="ARBA00023034"/>
    </source>
</evidence>
<reference evidence="8 9" key="1">
    <citation type="journal article" date="2008" name="Nature">
        <title>The Trichoplax genome and the nature of placozoans.</title>
        <authorList>
            <person name="Srivastava M."/>
            <person name="Begovic E."/>
            <person name="Chapman J."/>
            <person name="Putnam N.H."/>
            <person name="Hellsten U."/>
            <person name="Kawashima T."/>
            <person name="Kuo A."/>
            <person name="Mitros T."/>
            <person name="Salamov A."/>
            <person name="Carpenter M.L."/>
            <person name="Signorovitch A.Y."/>
            <person name="Moreno M.A."/>
            <person name="Kamm K."/>
            <person name="Grimwood J."/>
            <person name="Schmutz J."/>
            <person name="Shapiro H."/>
            <person name="Grigoriev I.V."/>
            <person name="Buss L.W."/>
            <person name="Schierwater B."/>
            <person name="Dellaporta S.L."/>
            <person name="Rokhsar D.S."/>
        </authorList>
    </citation>
    <scope>NUCLEOTIDE SEQUENCE [LARGE SCALE GENOMIC DNA]</scope>
    <source>
        <strain evidence="8 9">Grell-BS-1999</strain>
    </source>
</reference>
<accession>B3RWV2</accession>
<dbReference type="EMBL" id="DS985245">
    <property type="protein sequence ID" value="EDV25193.1"/>
    <property type="molecule type" value="Genomic_DNA"/>
</dbReference>
<dbReference type="OMA" id="CHIWTIL"/>
<comment type="similarity">
    <text evidence="2 6">Belongs to the caveolin family.</text>
</comment>
<keyword evidence="4 6" id="KW-0333">Golgi apparatus</keyword>
<dbReference type="KEGG" id="tad:TRIADDRAFT_56887"/>
<evidence type="ECO:0000256" key="1">
    <source>
        <dbReference type="ARBA" id="ARBA00004202"/>
    </source>
</evidence>
<evidence type="ECO:0000313" key="9">
    <source>
        <dbReference type="Proteomes" id="UP000009022"/>
    </source>
</evidence>
<keyword evidence="9" id="KW-1185">Reference proteome</keyword>
<dbReference type="CTD" id="6753867"/>
<evidence type="ECO:0000256" key="2">
    <source>
        <dbReference type="ARBA" id="ARBA00010988"/>
    </source>
</evidence>
<dbReference type="FunCoup" id="B3RWV2">
    <property type="interactions" value="338"/>
</dbReference>
<protein>
    <recommendedName>
        <fullName evidence="6">Caveolin</fullName>
    </recommendedName>
</protein>
<feature type="transmembrane region" description="Helical" evidence="7">
    <location>
        <begin position="78"/>
        <end position="103"/>
    </location>
</feature>
<dbReference type="RefSeq" id="XP_002113083.1">
    <property type="nucleotide sequence ID" value="XM_002113047.1"/>
</dbReference>
<dbReference type="GO" id="GO:0000139">
    <property type="term" value="C:Golgi membrane"/>
    <property type="evidence" value="ECO:0007669"/>
    <property type="project" value="UniProtKB-SubCell"/>
</dbReference>
<dbReference type="GeneID" id="6753867"/>
<organism evidence="8 9">
    <name type="scientific">Trichoplax adhaerens</name>
    <name type="common">Trichoplax reptans</name>
    <dbReference type="NCBI Taxonomy" id="10228"/>
    <lineage>
        <taxon>Eukaryota</taxon>
        <taxon>Metazoa</taxon>
        <taxon>Placozoa</taxon>
        <taxon>Uniplacotomia</taxon>
        <taxon>Trichoplacea</taxon>
        <taxon>Trichoplacidae</taxon>
        <taxon>Trichoplax</taxon>
    </lineage>
</organism>
<feature type="transmembrane region" description="Helical" evidence="7">
    <location>
        <begin position="109"/>
        <end position="132"/>
    </location>
</feature>
<dbReference type="Pfam" id="PF01146">
    <property type="entry name" value="Caveolin"/>
    <property type="match status" value="1"/>
</dbReference>
<dbReference type="OrthoDB" id="5917823at2759"/>
<dbReference type="STRING" id="10228.B3RWV2"/>
<dbReference type="PANTHER" id="PTHR10844">
    <property type="entry name" value="CAVEOLIN"/>
    <property type="match status" value="1"/>
</dbReference>
<keyword evidence="5 6" id="KW-0472">Membrane</keyword>
<dbReference type="AlphaFoldDB" id="B3RWV2"/>